<evidence type="ECO:0000256" key="4">
    <source>
        <dbReference type="ARBA" id="ARBA00022840"/>
    </source>
</evidence>
<feature type="transmembrane region" description="Helical" evidence="7">
    <location>
        <begin position="63"/>
        <end position="91"/>
    </location>
</feature>
<evidence type="ECO:0000256" key="1">
    <source>
        <dbReference type="ARBA" id="ARBA00004141"/>
    </source>
</evidence>
<dbReference type="Gene3D" id="2.60.120.10">
    <property type="entry name" value="Jelly Rolls"/>
    <property type="match status" value="1"/>
</dbReference>
<dbReference type="GO" id="GO:0005524">
    <property type="term" value="F:ATP binding"/>
    <property type="evidence" value="ECO:0007669"/>
    <property type="project" value="UniProtKB-KW"/>
</dbReference>
<reference evidence="11" key="1">
    <citation type="submission" date="2020-05" db="EMBL/GenBank/DDBJ databases">
        <authorList>
            <person name="Chiriac C."/>
            <person name="Salcher M."/>
            <person name="Ghai R."/>
            <person name="Kavagutti S V."/>
        </authorList>
    </citation>
    <scope>NUCLEOTIDE SEQUENCE</scope>
</reference>
<dbReference type="InterPro" id="IPR036640">
    <property type="entry name" value="ABC1_TM_sf"/>
</dbReference>
<dbReference type="GO" id="GO:0015421">
    <property type="term" value="F:ABC-type oligopeptide transporter activity"/>
    <property type="evidence" value="ECO:0007669"/>
    <property type="project" value="TreeGrafter"/>
</dbReference>
<proteinExistence type="predicted"/>
<dbReference type="SUPFAM" id="SSF51206">
    <property type="entry name" value="cAMP-binding domain-like"/>
    <property type="match status" value="1"/>
</dbReference>
<dbReference type="InterPro" id="IPR014710">
    <property type="entry name" value="RmlC-like_jellyroll"/>
</dbReference>
<feature type="transmembrane region" description="Helical" evidence="7">
    <location>
        <begin position="145"/>
        <end position="173"/>
    </location>
</feature>
<dbReference type="PANTHER" id="PTHR43394:SF1">
    <property type="entry name" value="ATP-BINDING CASSETTE SUB-FAMILY B MEMBER 10, MITOCHONDRIAL"/>
    <property type="match status" value="1"/>
</dbReference>
<evidence type="ECO:0000313" key="11">
    <source>
        <dbReference type="EMBL" id="CAB4951889.1"/>
    </source>
</evidence>
<keyword evidence="6 7" id="KW-0472">Membrane</keyword>
<dbReference type="Gene3D" id="1.20.1560.10">
    <property type="entry name" value="ABC transporter type 1, transmembrane domain"/>
    <property type="match status" value="1"/>
</dbReference>
<evidence type="ECO:0000259" key="8">
    <source>
        <dbReference type="PROSITE" id="PS50042"/>
    </source>
</evidence>
<feature type="transmembrane region" description="Helical" evidence="7">
    <location>
        <begin position="20"/>
        <end position="43"/>
    </location>
</feature>
<dbReference type="EMBL" id="CAFBOZ010000077">
    <property type="protein sequence ID" value="CAB5001411.1"/>
    <property type="molecule type" value="Genomic_DNA"/>
</dbReference>
<dbReference type="Pfam" id="PF00664">
    <property type="entry name" value="ABC_membrane"/>
    <property type="match status" value="1"/>
</dbReference>
<dbReference type="AlphaFoldDB" id="A0A6J7KB03"/>
<evidence type="ECO:0000259" key="10">
    <source>
        <dbReference type="PROSITE" id="PS50929"/>
    </source>
</evidence>
<dbReference type="Pfam" id="PF00005">
    <property type="entry name" value="ABC_tran"/>
    <property type="match status" value="1"/>
</dbReference>
<feature type="transmembrane region" description="Helical" evidence="7">
    <location>
        <begin position="242"/>
        <end position="262"/>
    </location>
</feature>
<comment type="subcellular location">
    <subcellularLocation>
        <location evidence="1">Membrane</location>
        <topology evidence="1">Multi-pass membrane protein</topology>
    </subcellularLocation>
</comment>
<dbReference type="GO" id="GO:0016020">
    <property type="term" value="C:membrane"/>
    <property type="evidence" value="ECO:0007669"/>
    <property type="project" value="UniProtKB-SubCell"/>
</dbReference>
<feature type="domain" description="ABC transmembrane type-1" evidence="10">
    <location>
        <begin position="23"/>
        <end position="302"/>
    </location>
</feature>
<dbReference type="PROSITE" id="PS50929">
    <property type="entry name" value="ABC_TM1F"/>
    <property type="match status" value="1"/>
</dbReference>
<dbReference type="SMART" id="SM00382">
    <property type="entry name" value="AAA"/>
    <property type="match status" value="1"/>
</dbReference>
<dbReference type="SUPFAM" id="SSF90123">
    <property type="entry name" value="ABC transporter transmembrane region"/>
    <property type="match status" value="1"/>
</dbReference>
<evidence type="ECO:0000256" key="6">
    <source>
        <dbReference type="ARBA" id="ARBA00023136"/>
    </source>
</evidence>
<evidence type="ECO:0000256" key="7">
    <source>
        <dbReference type="SAM" id="Phobius"/>
    </source>
</evidence>
<feature type="domain" description="ABC transporter" evidence="9">
    <location>
        <begin position="341"/>
        <end position="574"/>
    </location>
</feature>
<keyword evidence="5 7" id="KW-1133">Transmembrane helix</keyword>
<gene>
    <name evidence="11" type="ORF">UFOPK3773_01455</name>
    <name evidence="12" type="ORF">UFOPK3992_00666</name>
</gene>
<dbReference type="PROSITE" id="PS00211">
    <property type="entry name" value="ABC_TRANSPORTER_1"/>
    <property type="match status" value="1"/>
</dbReference>
<organism evidence="11">
    <name type="scientific">freshwater metagenome</name>
    <dbReference type="NCBI Taxonomy" id="449393"/>
    <lineage>
        <taxon>unclassified sequences</taxon>
        <taxon>metagenomes</taxon>
        <taxon>ecological metagenomes</taxon>
    </lineage>
</organism>
<accession>A0A6J7KB03</accession>
<keyword evidence="2 7" id="KW-0812">Transmembrane</keyword>
<dbReference type="GO" id="GO:0016887">
    <property type="term" value="F:ATP hydrolysis activity"/>
    <property type="evidence" value="ECO:0007669"/>
    <property type="project" value="InterPro"/>
</dbReference>
<sequence length="771" mass="82946">MRSLWLFINEAFRAALKCPLAFVGVVIGNIFFIIAGALIPLLVGRVIELAVPDGSREALVQVAVGWSFVTVLWLAGEWLLIWAAAVITAAYSHRARIEALRAVHADPFGQPDASGITTRLTADIDEVEDSLIEFLAGTINDFGRLLMVCAALTIIQPVIGLAFLAFLAFFVIFQRVVATRVDRANDDRQNAVDTMSGKLTESVRTVPLIHAYDLHDWDGGRFRERSEELRRATRRRALMGWWPYWAGATTGRVALIVILVIAAVTAQQGILSVAAVAASMMYVQMAVDSLLDLAEFIPEGQRAGVSVARVRELTDAAPPLASEHEREVAAAVTAHDGPVAVWLRDASITLPNGTTVLKPTTLELPAGKWTSIVGGSGAGKSTILGLVTGQRRPTSGAVEVAGMGVDEAHDKVRTSLVFQDSLLFNTSIAENIRAGDRSADDDAVREAARLAELHDVLEALPEGYATLVDTTGHLISGGQRQRLALARALVRRPQLLLLDEATSALDPQTAAATWRTMRRVATEQGITVLAVCHQLELAIDSDLLVVMQSGEVVESGSPRELTHSDGPWRELHEAHRRVSDDDLNSVMRLMHEHPELIPATSEAIAELARLSRVIDADAGMVVCERGDPLDELVLVSSGRIEVSDGVSRYALGAGSALGNLNDLITGRIAVDARMVSGGQLVFVPRKALLPSLRDLLDGDATTASAMAWLTRVERAPREAIAERLGENGGELLDGLLAAGALRLHDDGQISVIVGSRRRSSVSMLDDLFPDS</sequence>
<dbReference type="PROSITE" id="PS50042">
    <property type="entry name" value="CNMP_BINDING_3"/>
    <property type="match status" value="1"/>
</dbReference>
<dbReference type="PANTHER" id="PTHR43394">
    <property type="entry name" value="ATP-DEPENDENT PERMEASE MDL1, MITOCHONDRIAL"/>
    <property type="match status" value="1"/>
</dbReference>
<dbReference type="EMBL" id="CAFBNF010000176">
    <property type="protein sequence ID" value="CAB4951889.1"/>
    <property type="molecule type" value="Genomic_DNA"/>
</dbReference>
<dbReference type="InterPro" id="IPR011527">
    <property type="entry name" value="ABC1_TM_dom"/>
</dbReference>
<evidence type="ECO:0000256" key="2">
    <source>
        <dbReference type="ARBA" id="ARBA00022692"/>
    </source>
</evidence>
<dbReference type="InterPro" id="IPR018490">
    <property type="entry name" value="cNMP-bd_dom_sf"/>
</dbReference>
<keyword evidence="3" id="KW-0547">Nucleotide-binding</keyword>
<dbReference type="SUPFAM" id="SSF52540">
    <property type="entry name" value="P-loop containing nucleoside triphosphate hydrolases"/>
    <property type="match status" value="1"/>
</dbReference>
<evidence type="ECO:0000259" key="9">
    <source>
        <dbReference type="PROSITE" id="PS50893"/>
    </source>
</evidence>
<dbReference type="InterPro" id="IPR003439">
    <property type="entry name" value="ABC_transporter-like_ATP-bd"/>
</dbReference>
<evidence type="ECO:0000256" key="3">
    <source>
        <dbReference type="ARBA" id="ARBA00022741"/>
    </source>
</evidence>
<dbReference type="PROSITE" id="PS50893">
    <property type="entry name" value="ABC_TRANSPORTER_2"/>
    <property type="match status" value="1"/>
</dbReference>
<dbReference type="InterPro" id="IPR027417">
    <property type="entry name" value="P-loop_NTPase"/>
</dbReference>
<evidence type="ECO:0000313" key="12">
    <source>
        <dbReference type="EMBL" id="CAB5001411.1"/>
    </source>
</evidence>
<dbReference type="InterPro" id="IPR039421">
    <property type="entry name" value="Type_1_exporter"/>
</dbReference>
<feature type="domain" description="Cyclic nucleotide-binding" evidence="8">
    <location>
        <begin position="617"/>
        <end position="660"/>
    </location>
</feature>
<protein>
    <submittedName>
        <fullName evidence="11">Unannotated protein</fullName>
    </submittedName>
</protein>
<dbReference type="Gene3D" id="3.40.50.300">
    <property type="entry name" value="P-loop containing nucleotide triphosphate hydrolases"/>
    <property type="match status" value="1"/>
</dbReference>
<name>A0A6J7KB03_9ZZZZ</name>
<dbReference type="InterPro" id="IPR017871">
    <property type="entry name" value="ABC_transporter-like_CS"/>
</dbReference>
<dbReference type="InterPro" id="IPR003593">
    <property type="entry name" value="AAA+_ATPase"/>
</dbReference>
<evidence type="ECO:0000256" key="5">
    <source>
        <dbReference type="ARBA" id="ARBA00022989"/>
    </source>
</evidence>
<keyword evidence="4" id="KW-0067">ATP-binding</keyword>
<dbReference type="InterPro" id="IPR000595">
    <property type="entry name" value="cNMP-bd_dom"/>
</dbReference>